<evidence type="ECO:0000313" key="1">
    <source>
        <dbReference type="EMBL" id="AXE23586.1"/>
    </source>
</evidence>
<dbReference type="OrthoDB" id="8811470at2"/>
<reference evidence="1 2" key="1">
    <citation type="submission" date="2018-01" db="EMBL/GenBank/DDBJ databases">
        <title>Draft genome Sequence of streptomyces globosus LZH-48.</title>
        <authorList>
            <person name="Ran K."/>
            <person name="Li Z."/>
            <person name="Wei S."/>
            <person name="Dong R."/>
        </authorList>
    </citation>
    <scope>NUCLEOTIDE SEQUENCE [LARGE SCALE GENOMIC DNA]</scope>
    <source>
        <strain evidence="1 2">LZH-48</strain>
    </source>
</reference>
<name>A0A344TY65_9ACTN</name>
<dbReference type="KEGG" id="sgz:C0216_09015"/>
<evidence type="ECO:0000313" key="2">
    <source>
        <dbReference type="Proteomes" id="UP000252004"/>
    </source>
</evidence>
<dbReference type="AlphaFoldDB" id="A0A344TY65"/>
<dbReference type="EMBL" id="CP030862">
    <property type="protein sequence ID" value="AXE23586.1"/>
    <property type="molecule type" value="Genomic_DNA"/>
</dbReference>
<protein>
    <submittedName>
        <fullName evidence="1">Uncharacterized protein</fullName>
    </submittedName>
</protein>
<accession>A0A344TY65</accession>
<proteinExistence type="predicted"/>
<sequence length="77" mass="8606">MAARYTLTPSPERVGTSVPHAWLGRDVQDLLDGRCGTLMDVCVEENQYGLRYDAAYIRGADAREFVIPVTQMRLVSC</sequence>
<dbReference type="Proteomes" id="UP000252004">
    <property type="component" value="Chromosome"/>
</dbReference>
<organism evidence="1 2">
    <name type="scientific">Streptomyces globosus</name>
    <dbReference type="NCBI Taxonomy" id="68209"/>
    <lineage>
        <taxon>Bacteria</taxon>
        <taxon>Bacillati</taxon>
        <taxon>Actinomycetota</taxon>
        <taxon>Actinomycetes</taxon>
        <taxon>Kitasatosporales</taxon>
        <taxon>Streptomycetaceae</taxon>
        <taxon>Streptomyces</taxon>
    </lineage>
</organism>
<keyword evidence="2" id="KW-1185">Reference proteome</keyword>
<dbReference type="RefSeq" id="WP_114054765.1">
    <property type="nucleotide sequence ID" value="NZ_CP030862.1"/>
</dbReference>
<gene>
    <name evidence="1" type="ORF">C0216_09015</name>
</gene>